<gene>
    <name evidence="1" type="ORF">DPMN_074187</name>
</gene>
<proteinExistence type="predicted"/>
<accession>A0A9D3YFR1</accession>
<dbReference type="Proteomes" id="UP000828390">
    <property type="component" value="Unassembled WGS sequence"/>
</dbReference>
<comment type="caution">
    <text evidence="1">The sequence shown here is derived from an EMBL/GenBank/DDBJ whole genome shotgun (WGS) entry which is preliminary data.</text>
</comment>
<name>A0A9D3YFR1_DREPO</name>
<keyword evidence="2" id="KW-1185">Reference proteome</keyword>
<sequence>MLALSSGSLYSLPFSLKGATPELSFLVDLMKFQNLFCLFGCWSCSWSPTSMRFSMYFQ</sequence>
<protein>
    <submittedName>
        <fullName evidence="1">Uncharacterized protein</fullName>
    </submittedName>
</protein>
<dbReference type="EMBL" id="JAIWYP010000015">
    <property type="protein sequence ID" value="KAH3699231.1"/>
    <property type="molecule type" value="Genomic_DNA"/>
</dbReference>
<organism evidence="1 2">
    <name type="scientific">Dreissena polymorpha</name>
    <name type="common">Zebra mussel</name>
    <name type="synonym">Mytilus polymorpha</name>
    <dbReference type="NCBI Taxonomy" id="45954"/>
    <lineage>
        <taxon>Eukaryota</taxon>
        <taxon>Metazoa</taxon>
        <taxon>Spiralia</taxon>
        <taxon>Lophotrochozoa</taxon>
        <taxon>Mollusca</taxon>
        <taxon>Bivalvia</taxon>
        <taxon>Autobranchia</taxon>
        <taxon>Heteroconchia</taxon>
        <taxon>Euheterodonta</taxon>
        <taxon>Imparidentia</taxon>
        <taxon>Neoheterodontei</taxon>
        <taxon>Myida</taxon>
        <taxon>Dreissenoidea</taxon>
        <taxon>Dreissenidae</taxon>
        <taxon>Dreissena</taxon>
    </lineage>
</organism>
<evidence type="ECO:0000313" key="2">
    <source>
        <dbReference type="Proteomes" id="UP000828390"/>
    </source>
</evidence>
<evidence type="ECO:0000313" key="1">
    <source>
        <dbReference type="EMBL" id="KAH3699231.1"/>
    </source>
</evidence>
<reference evidence="1" key="2">
    <citation type="submission" date="2020-11" db="EMBL/GenBank/DDBJ databases">
        <authorList>
            <person name="McCartney M.A."/>
            <person name="Auch B."/>
            <person name="Kono T."/>
            <person name="Mallez S."/>
            <person name="Becker A."/>
            <person name="Gohl D.M."/>
            <person name="Silverstein K.A.T."/>
            <person name="Koren S."/>
            <person name="Bechman K.B."/>
            <person name="Herman A."/>
            <person name="Abrahante J.E."/>
            <person name="Garbe J."/>
        </authorList>
    </citation>
    <scope>NUCLEOTIDE SEQUENCE</scope>
    <source>
        <strain evidence="1">Duluth1</strain>
        <tissue evidence="1">Whole animal</tissue>
    </source>
</reference>
<reference evidence="1" key="1">
    <citation type="journal article" date="2019" name="bioRxiv">
        <title>The Genome of the Zebra Mussel, Dreissena polymorpha: A Resource for Invasive Species Research.</title>
        <authorList>
            <person name="McCartney M.A."/>
            <person name="Auch B."/>
            <person name="Kono T."/>
            <person name="Mallez S."/>
            <person name="Zhang Y."/>
            <person name="Obille A."/>
            <person name="Becker A."/>
            <person name="Abrahante J.E."/>
            <person name="Garbe J."/>
            <person name="Badalamenti J.P."/>
            <person name="Herman A."/>
            <person name="Mangelson H."/>
            <person name="Liachko I."/>
            <person name="Sullivan S."/>
            <person name="Sone E.D."/>
            <person name="Koren S."/>
            <person name="Silverstein K.A.T."/>
            <person name="Beckman K.B."/>
            <person name="Gohl D.M."/>
        </authorList>
    </citation>
    <scope>NUCLEOTIDE SEQUENCE</scope>
    <source>
        <strain evidence="1">Duluth1</strain>
        <tissue evidence="1">Whole animal</tissue>
    </source>
</reference>
<dbReference type="AlphaFoldDB" id="A0A9D3YFR1"/>